<dbReference type="Proteomes" id="UP000469292">
    <property type="component" value="Unassembled WGS sequence"/>
</dbReference>
<dbReference type="EMBL" id="VYSG01000001">
    <property type="protein sequence ID" value="NEG69155.1"/>
    <property type="molecule type" value="Genomic_DNA"/>
</dbReference>
<keyword evidence="3" id="KW-0479">Metal-binding</keyword>
<accession>A0A6I5MZA3</accession>
<sequence>MVMSETYEGLHGLTCTHTYSKVNEFPYENRWEFRCGDNTAIVIVDDMGQPASLWTQSAPATLVTRRRGEVSSRPRKFTVFGQAEREALKFCHDSSSDMIADLELTNLTFAKNVGYTSRFHEFMAGRLVDQERMNRLVKEATGIDLEDPDTEELNFKVAGEYVDSMVVEELQKLVWERTSLLSSIDRFVLIGDHDGVDRANVELAELDHKIDEMEERVVHELGAFQQPASPAGATAPAAGEAVAAGAQ</sequence>
<feature type="region of interest" description="Disordered" evidence="5">
    <location>
        <begin position="227"/>
        <end position="247"/>
    </location>
</feature>
<evidence type="ECO:0000256" key="1">
    <source>
        <dbReference type="ARBA" id="ARBA00001947"/>
    </source>
</evidence>
<evidence type="ECO:0000313" key="7">
    <source>
        <dbReference type="Proteomes" id="UP000469292"/>
    </source>
</evidence>
<dbReference type="RefSeq" id="WP_163226756.1">
    <property type="nucleotide sequence ID" value="NZ_VYSG01000001.1"/>
</dbReference>
<evidence type="ECO:0000256" key="4">
    <source>
        <dbReference type="ARBA" id="ARBA00022833"/>
    </source>
</evidence>
<dbReference type="GO" id="GO:0046872">
    <property type="term" value="F:metal ion binding"/>
    <property type="evidence" value="ECO:0007669"/>
    <property type="project" value="UniProtKB-KW"/>
</dbReference>
<gene>
    <name evidence="6" type="ORF">F6S87_00635</name>
</gene>
<comment type="caution">
    <text evidence="6">The sequence shown here is derived from an EMBL/GenBank/DDBJ whole genome shotgun (WGS) entry which is preliminary data.</text>
</comment>
<keyword evidence="4" id="KW-0862">Zinc</keyword>
<comment type="cofactor">
    <cofactor evidence="1">
        <name>Zn(2+)</name>
        <dbReference type="ChEBI" id="CHEBI:29105"/>
    </cofactor>
</comment>
<proteinExistence type="inferred from homology"/>
<reference evidence="6 7" key="1">
    <citation type="submission" date="2019-09" db="EMBL/GenBank/DDBJ databases">
        <title>Phylogenetic characterization of a novel taxon of the genus Bifidobacterium: Bifidobacterium choloepi sp. nov.</title>
        <authorList>
            <person name="Modesto M."/>
            <person name="Satti M."/>
        </authorList>
    </citation>
    <scope>NUCLEOTIDE SEQUENCE [LARGE SCALE GENOMIC DNA]</scope>
    <source>
        <strain evidence="6 7">BRDM6</strain>
    </source>
</reference>
<protein>
    <submittedName>
        <fullName evidence="6">Uncharacterized protein</fullName>
    </submittedName>
</protein>
<evidence type="ECO:0000256" key="5">
    <source>
        <dbReference type="SAM" id="MobiDB-lite"/>
    </source>
</evidence>
<name>A0A6I5MZA3_9BIFI</name>
<dbReference type="PROSITE" id="PS00133">
    <property type="entry name" value="CARBOXYPEPT_ZN_2"/>
    <property type="match status" value="1"/>
</dbReference>
<evidence type="ECO:0000313" key="6">
    <source>
        <dbReference type="EMBL" id="NEG69155.1"/>
    </source>
</evidence>
<evidence type="ECO:0000256" key="2">
    <source>
        <dbReference type="ARBA" id="ARBA00005988"/>
    </source>
</evidence>
<dbReference type="AlphaFoldDB" id="A0A6I5MZA3"/>
<evidence type="ECO:0000256" key="3">
    <source>
        <dbReference type="ARBA" id="ARBA00022723"/>
    </source>
</evidence>
<keyword evidence="7" id="KW-1185">Reference proteome</keyword>
<dbReference type="InterPro" id="IPR057247">
    <property type="entry name" value="CARBOXYPEPT_ZN_2"/>
</dbReference>
<organism evidence="6 7">
    <name type="scientific">Bifidobacterium choloepi</name>
    <dbReference type="NCBI Taxonomy" id="2614131"/>
    <lineage>
        <taxon>Bacteria</taxon>
        <taxon>Bacillati</taxon>
        <taxon>Actinomycetota</taxon>
        <taxon>Actinomycetes</taxon>
        <taxon>Bifidobacteriales</taxon>
        <taxon>Bifidobacteriaceae</taxon>
        <taxon>Bifidobacterium</taxon>
    </lineage>
</organism>
<comment type="similarity">
    <text evidence="2">Belongs to the peptidase M14 family.</text>
</comment>